<gene>
    <name evidence="1" type="ORF">GCM10009118_23960</name>
</gene>
<evidence type="ECO:0000313" key="2">
    <source>
        <dbReference type="Proteomes" id="UP001501126"/>
    </source>
</evidence>
<comment type="caution">
    <text evidence="1">The sequence shown here is derived from an EMBL/GenBank/DDBJ whole genome shotgun (WGS) entry which is preliminary data.</text>
</comment>
<dbReference type="RefSeq" id="WP_343788063.1">
    <property type="nucleotide sequence ID" value="NZ_BAAAFH010000017.1"/>
</dbReference>
<proteinExistence type="predicted"/>
<dbReference type="Gene3D" id="2.180.10.10">
    <property type="entry name" value="RHS repeat-associated core"/>
    <property type="match status" value="1"/>
</dbReference>
<organism evidence="1 2">
    <name type="scientific">Wandonia haliotis</name>
    <dbReference type="NCBI Taxonomy" id="574963"/>
    <lineage>
        <taxon>Bacteria</taxon>
        <taxon>Pseudomonadati</taxon>
        <taxon>Bacteroidota</taxon>
        <taxon>Flavobacteriia</taxon>
        <taxon>Flavobacteriales</taxon>
        <taxon>Crocinitomicaceae</taxon>
        <taxon>Wandonia</taxon>
    </lineage>
</organism>
<dbReference type="Gene3D" id="3.30.1330.60">
    <property type="entry name" value="OmpA-like domain"/>
    <property type="match status" value="1"/>
</dbReference>
<keyword evidence="2" id="KW-1185">Reference proteome</keyword>
<dbReference type="SUPFAM" id="SSF103088">
    <property type="entry name" value="OmpA-like"/>
    <property type="match status" value="1"/>
</dbReference>
<dbReference type="EMBL" id="BAAAFH010000017">
    <property type="protein sequence ID" value="GAA0875987.1"/>
    <property type="molecule type" value="Genomic_DNA"/>
</dbReference>
<evidence type="ECO:0000313" key="1">
    <source>
        <dbReference type="EMBL" id="GAA0875987.1"/>
    </source>
</evidence>
<dbReference type="InterPro" id="IPR036737">
    <property type="entry name" value="OmpA-like_sf"/>
</dbReference>
<sequence>MIEDASEDMELEWRYGDHKLSKITRTDAGSPNITFLYTPFGQRAMKLVEGRFGGSLTGDQNFTYYAYDANGQVMAVYEIAFPTDSYKLNERHLYGAERLGVNSEEVTIYQGGNFTSYTHKEEDVVHREESGHKRYELSNHLGNVLAVINDRKMWNATDGNYEAVVMSWADYYVGHALMPGRHGNSGTYRYGGANGQEKVDEVSGEGNHYTAEYWEYDSRLLRRWNQDPVVKHHESPYACFANNPIWFADLNGADTIDVVFKPSGDLDGAMQVDIIKVDQTDEDVLWVRYKYDGDDNYFYEGDDFIENTPEWHSAHSTETAYKDKNKIITNNDRGVLVENWKVWKSPDFGARYKTKGKEVKRGNEPNGRSYTWWEANVIKPPSYLLFEVKFNTDKTSLNNHSVENWDETSSVLSQIVNKSNSEGFVLRNGNLSPRRTGILIAGYHSPSAGSSTGNTKLAKLRAEVVYNYFKQKISNDLELKPVSGGELTQSAFIFIGIKELLNKINVLYNPLSIGE</sequence>
<name>A0ABN1MSR6_9FLAO</name>
<accession>A0ABN1MSR6</accession>
<reference evidence="1 2" key="1">
    <citation type="journal article" date="2019" name="Int. J. Syst. Evol. Microbiol.">
        <title>The Global Catalogue of Microorganisms (GCM) 10K type strain sequencing project: providing services to taxonomists for standard genome sequencing and annotation.</title>
        <authorList>
            <consortium name="The Broad Institute Genomics Platform"/>
            <consortium name="The Broad Institute Genome Sequencing Center for Infectious Disease"/>
            <person name="Wu L."/>
            <person name="Ma J."/>
        </authorList>
    </citation>
    <scope>NUCLEOTIDE SEQUENCE [LARGE SCALE GENOMIC DNA]</scope>
    <source>
        <strain evidence="1 2">JCM 16083</strain>
    </source>
</reference>
<dbReference type="Proteomes" id="UP001501126">
    <property type="component" value="Unassembled WGS sequence"/>
</dbReference>
<protein>
    <submittedName>
        <fullName evidence="1">Uncharacterized protein</fullName>
    </submittedName>
</protein>